<reference evidence="10" key="1">
    <citation type="submission" date="2016-10" db="EMBL/GenBank/DDBJ databases">
        <authorList>
            <person name="Varghese N."/>
            <person name="Submissions S."/>
        </authorList>
    </citation>
    <scope>NUCLEOTIDE SEQUENCE [LARGE SCALE GENOMIC DNA]</scope>
    <source>
        <strain evidence="10">DSM 26894</strain>
    </source>
</reference>
<evidence type="ECO:0000313" key="9">
    <source>
        <dbReference type="EMBL" id="SFT26347.1"/>
    </source>
</evidence>
<dbReference type="PANTHER" id="PTHR30269:SF0">
    <property type="entry name" value="MEMBRANE TRANSPORTER PROTEIN YFCA-RELATED"/>
    <property type="match status" value="1"/>
</dbReference>
<dbReference type="Pfam" id="PF01925">
    <property type="entry name" value="TauE"/>
    <property type="match status" value="1"/>
</dbReference>
<dbReference type="InterPro" id="IPR052017">
    <property type="entry name" value="TSUP"/>
</dbReference>
<dbReference type="STRING" id="311180.SAMN04488050_1259"/>
<sequence>MLTTTILALAGFGAGALNAIAGGGTFLTFPALVWLGVSPIMANATATFAALPGYAGSSWAYRRDIQAGEGPSLTALVVTAMLGGILGALLLLVTPEDLFSGVIPWLLLMATLAFAAGPALLRGLLASGRHLPDAVSLTLLLLVSIYGGYFNGGLGILLLAAFGLIGMSDLHRMNGLKTLASLVLSAASVVTYSLAGLIDWTALVVTGLGCTAGGYVGAHMARKVQDTALLRTFIVTVGLVTTIVFFTQANG</sequence>
<accession>A0A1I6WK54</accession>
<comment type="subcellular location">
    <subcellularLocation>
        <location evidence="1 8">Cell membrane</location>
        <topology evidence="1 8">Multi-pass membrane protein</topology>
    </subcellularLocation>
</comment>
<feature type="transmembrane region" description="Helical" evidence="8">
    <location>
        <begin position="31"/>
        <end position="51"/>
    </location>
</feature>
<evidence type="ECO:0000256" key="8">
    <source>
        <dbReference type="RuleBase" id="RU363041"/>
    </source>
</evidence>
<keyword evidence="6 8" id="KW-1133">Transmembrane helix</keyword>
<evidence type="ECO:0000256" key="4">
    <source>
        <dbReference type="ARBA" id="ARBA00022475"/>
    </source>
</evidence>
<evidence type="ECO:0000256" key="5">
    <source>
        <dbReference type="ARBA" id="ARBA00022692"/>
    </source>
</evidence>
<dbReference type="PANTHER" id="PTHR30269">
    <property type="entry name" value="TRANSMEMBRANE PROTEIN YFCA"/>
    <property type="match status" value="1"/>
</dbReference>
<evidence type="ECO:0000313" key="10">
    <source>
        <dbReference type="Proteomes" id="UP000199392"/>
    </source>
</evidence>
<dbReference type="EMBL" id="FOZW01000025">
    <property type="protein sequence ID" value="SFT26347.1"/>
    <property type="molecule type" value="Genomic_DNA"/>
</dbReference>
<evidence type="ECO:0000256" key="2">
    <source>
        <dbReference type="ARBA" id="ARBA00009142"/>
    </source>
</evidence>
<keyword evidence="3" id="KW-0813">Transport</keyword>
<evidence type="ECO:0000256" key="1">
    <source>
        <dbReference type="ARBA" id="ARBA00004651"/>
    </source>
</evidence>
<dbReference type="Proteomes" id="UP000199392">
    <property type="component" value="Unassembled WGS sequence"/>
</dbReference>
<feature type="transmembrane region" description="Helical" evidence="8">
    <location>
        <begin position="105"/>
        <end position="125"/>
    </location>
</feature>
<feature type="transmembrane region" description="Helical" evidence="8">
    <location>
        <begin position="185"/>
        <end position="216"/>
    </location>
</feature>
<evidence type="ECO:0000256" key="3">
    <source>
        <dbReference type="ARBA" id="ARBA00022448"/>
    </source>
</evidence>
<evidence type="ECO:0000256" key="6">
    <source>
        <dbReference type="ARBA" id="ARBA00022989"/>
    </source>
</evidence>
<keyword evidence="7 8" id="KW-0472">Membrane</keyword>
<dbReference type="GO" id="GO:0005886">
    <property type="term" value="C:plasma membrane"/>
    <property type="evidence" value="ECO:0007669"/>
    <property type="project" value="UniProtKB-SubCell"/>
</dbReference>
<keyword evidence="4 8" id="KW-1003">Cell membrane</keyword>
<comment type="similarity">
    <text evidence="2 8">Belongs to the 4-toluene sulfonate uptake permease (TSUP) (TC 2.A.102) family.</text>
</comment>
<feature type="transmembrane region" description="Helical" evidence="8">
    <location>
        <begin position="228"/>
        <end position="249"/>
    </location>
</feature>
<name>A0A1I6WK54_9RHOB</name>
<proteinExistence type="inferred from homology"/>
<dbReference type="InterPro" id="IPR002781">
    <property type="entry name" value="TM_pro_TauE-like"/>
</dbReference>
<evidence type="ECO:0000256" key="7">
    <source>
        <dbReference type="ARBA" id="ARBA00023136"/>
    </source>
</evidence>
<protein>
    <recommendedName>
        <fullName evidence="8">Probable membrane transporter protein</fullName>
    </recommendedName>
</protein>
<keyword evidence="10" id="KW-1185">Reference proteome</keyword>
<feature type="transmembrane region" description="Helical" evidence="8">
    <location>
        <begin position="137"/>
        <end position="165"/>
    </location>
</feature>
<organism evidence="9 10">
    <name type="scientific">Alloyangia pacifica</name>
    <dbReference type="NCBI Taxonomy" id="311180"/>
    <lineage>
        <taxon>Bacteria</taxon>
        <taxon>Pseudomonadati</taxon>
        <taxon>Pseudomonadota</taxon>
        <taxon>Alphaproteobacteria</taxon>
        <taxon>Rhodobacterales</taxon>
        <taxon>Roseobacteraceae</taxon>
        <taxon>Alloyangia</taxon>
    </lineage>
</organism>
<gene>
    <name evidence="9" type="ORF">SAMN04488050_1259</name>
</gene>
<dbReference type="AlphaFoldDB" id="A0A1I6WK54"/>
<feature type="transmembrane region" description="Helical" evidence="8">
    <location>
        <begin position="72"/>
        <end position="93"/>
    </location>
</feature>
<keyword evidence="5 8" id="KW-0812">Transmembrane</keyword>
<dbReference type="RefSeq" id="WP_092567491.1">
    <property type="nucleotide sequence ID" value="NZ_FOZW01000025.1"/>
</dbReference>